<proteinExistence type="predicted"/>
<evidence type="ECO:0000313" key="1">
    <source>
        <dbReference type="EMBL" id="KAF5095726.1"/>
    </source>
</evidence>
<sequence length="93" mass="10367">MTCLLSAVTITGVLIYQDNERNGPIKDAVRVQERKNASTEPSLTPQQLQRLAEYEMQKQLQQEYAAVQVVDESQRIQGEAVPLNAAPPRADKS</sequence>
<organism evidence="1 2">
    <name type="scientific">Geotrichum galactomycetum</name>
    <dbReference type="NCBI Taxonomy" id="27317"/>
    <lineage>
        <taxon>Eukaryota</taxon>
        <taxon>Fungi</taxon>
        <taxon>Dikarya</taxon>
        <taxon>Ascomycota</taxon>
        <taxon>Saccharomycotina</taxon>
        <taxon>Dipodascomycetes</taxon>
        <taxon>Dipodascales</taxon>
        <taxon>Dipodascaceae</taxon>
        <taxon>Geotrichum</taxon>
    </lineage>
</organism>
<dbReference type="Proteomes" id="UP000744676">
    <property type="component" value="Unassembled WGS sequence"/>
</dbReference>
<dbReference type="EMBL" id="QVQA01000113">
    <property type="protein sequence ID" value="KAF5095726.1"/>
    <property type="molecule type" value="Genomic_DNA"/>
</dbReference>
<comment type="caution">
    <text evidence="1">The sequence shown here is derived from an EMBL/GenBank/DDBJ whole genome shotgun (WGS) entry which is preliminary data.</text>
</comment>
<protein>
    <submittedName>
        <fullName evidence="1">Uncharacterized protein</fullName>
    </submittedName>
</protein>
<name>A0ACB6V2F7_9ASCO</name>
<gene>
    <name evidence="1" type="ORF">D0Z00_003029</name>
</gene>
<keyword evidence="2" id="KW-1185">Reference proteome</keyword>
<accession>A0ACB6V2F7</accession>
<reference evidence="1 2" key="1">
    <citation type="journal article" date="2020" name="Front. Microbiol.">
        <title>Phenotypic and Genetic Characterization of the Cheese Ripening Yeast Geotrichum candidum.</title>
        <authorList>
            <person name="Perkins V."/>
            <person name="Vignola S."/>
            <person name="Lessard M.H."/>
            <person name="Plante P.L."/>
            <person name="Corbeil J."/>
            <person name="Dugat-Bony E."/>
            <person name="Frenette M."/>
            <person name="Labrie S."/>
        </authorList>
    </citation>
    <scope>NUCLEOTIDE SEQUENCE [LARGE SCALE GENOMIC DNA]</scope>
    <source>
        <strain evidence="1 2">LMA-1147</strain>
    </source>
</reference>
<evidence type="ECO:0000313" key="2">
    <source>
        <dbReference type="Proteomes" id="UP000744676"/>
    </source>
</evidence>